<dbReference type="EMBL" id="JAQQWN010000007">
    <property type="protein sequence ID" value="KAK8075770.1"/>
    <property type="molecule type" value="Genomic_DNA"/>
</dbReference>
<feature type="compositionally biased region" description="Low complexity" evidence="1">
    <location>
        <begin position="50"/>
        <end position="62"/>
    </location>
</feature>
<evidence type="ECO:0000313" key="2">
    <source>
        <dbReference type="EMBL" id="KAK8075770.1"/>
    </source>
</evidence>
<feature type="region of interest" description="Disordered" evidence="1">
    <location>
        <begin position="24"/>
        <end position="156"/>
    </location>
</feature>
<name>A0ABR1W025_9PEZI</name>
<feature type="compositionally biased region" description="Low complexity" evidence="1">
    <location>
        <begin position="78"/>
        <end position="88"/>
    </location>
</feature>
<reference evidence="2 3" key="1">
    <citation type="submission" date="2023-01" db="EMBL/GenBank/DDBJ databases">
        <title>Analysis of 21 Apiospora genomes using comparative genomics revels a genus with tremendous synthesis potential of carbohydrate active enzymes and secondary metabolites.</title>
        <authorList>
            <person name="Sorensen T."/>
        </authorList>
    </citation>
    <scope>NUCLEOTIDE SEQUENCE [LARGE SCALE GENOMIC DNA]</scope>
    <source>
        <strain evidence="2 3">CBS 114990</strain>
    </source>
</reference>
<organism evidence="2 3">
    <name type="scientific">Apiospora hydei</name>
    <dbReference type="NCBI Taxonomy" id="1337664"/>
    <lineage>
        <taxon>Eukaryota</taxon>
        <taxon>Fungi</taxon>
        <taxon>Dikarya</taxon>
        <taxon>Ascomycota</taxon>
        <taxon>Pezizomycotina</taxon>
        <taxon>Sordariomycetes</taxon>
        <taxon>Xylariomycetidae</taxon>
        <taxon>Amphisphaeriales</taxon>
        <taxon>Apiosporaceae</taxon>
        <taxon>Apiospora</taxon>
    </lineage>
</organism>
<feature type="compositionally biased region" description="Low complexity" evidence="1">
    <location>
        <begin position="105"/>
        <end position="120"/>
    </location>
</feature>
<dbReference type="GeneID" id="92047808"/>
<comment type="caution">
    <text evidence="2">The sequence shown here is derived from an EMBL/GenBank/DDBJ whole genome shotgun (WGS) entry which is preliminary data.</text>
</comment>
<dbReference type="Proteomes" id="UP001433268">
    <property type="component" value="Unassembled WGS sequence"/>
</dbReference>
<gene>
    <name evidence="2" type="ORF">PG997_010433</name>
</gene>
<sequence>MNAATLARYGPRGPGIPYISKITPIKRPDLHGPPLPTALATSIEEEEEATPTTAATTTGTRTSPRKVHPTARKLESEAATAVTKTTTTGRAPSGRRGQTPAKSPTKSTASGTTRTTRSVSQAMEEAPALPTPSEQEPPTPRTRRAPSPAKRGRARK</sequence>
<protein>
    <submittedName>
        <fullName evidence="2">Uncharacterized protein</fullName>
    </submittedName>
</protein>
<keyword evidence="3" id="KW-1185">Reference proteome</keyword>
<proteinExistence type="predicted"/>
<evidence type="ECO:0000313" key="3">
    <source>
        <dbReference type="Proteomes" id="UP001433268"/>
    </source>
</evidence>
<accession>A0ABR1W025</accession>
<dbReference type="RefSeq" id="XP_066666710.1">
    <property type="nucleotide sequence ID" value="XM_066814748.1"/>
</dbReference>
<evidence type="ECO:0000256" key="1">
    <source>
        <dbReference type="SAM" id="MobiDB-lite"/>
    </source>
</evidence>